<dbReference type="AlphaFoldDB" id="A0AAD7Y541"/>
<feature type="region of interest" description="Disordered" evidence="1">
    <location>
        <begin position="1"/>
        <end position="23"/>
    </location>
</feature>
<evidence type="ECO:0000313" key="3">
    <source>
        <dbReference type="Proteomes" id="UP001234581"/>
    </source>
</evidence>
<dbReference type="EMBL" id="JARTCD010000001">
    <property type="protein sequence ID" value="KAJ8664029.1"/>
    <property type="molecule type" value="Genomic_DNA"/>
</dbReference>
<proteinExistence type="predicted"/>
<feature type="compositionally biased region" description="Polar residues" evidence="1">
    <location>
        <begin position="1"/>
        <end position="10"/>
    </location>
</feature>
<comment type="caution">
    <text evidence="2">The sequence shown here is derived from an EMBL/GenBank/DDBJ whole genome shotgun (WGS) entry which is preliminary data.</text>
</comment>
<dbReference type="GeneID" id="83207729"/>
<sequence>MATRRPSQQRNVDDEPVSSSRYTFTPCTSLSMLTLSSNSTSVNNGRTKYFTCELKRPEQSLQDRMDRAIYGKQDHPNLSMVLGTTQRIRMESNNLSDEEMESEEDDAICFSSPDASPERDEATATFDEWMEGRRRLDTIVDNNDDDDDDLFADLDDEQDQDEFLDTSGNWLNEIYHDDNMEMLLHDDHHHHQEKTSSTRPFNNDEDENRPPRQWLCHKHLTKKILSIPTERSPLQELSTKSPSDEDDDDKPARKRAVNNHRQSVRIMRSLSPPGRRDKGKRPAY</sequence>
<feature type="region of interest" description="Disordered" evidence="1">
    <location>
        <begin position="188"/>
        <end position="284"/>
    </location>
</feature>
<evidence type="ECO:0000256" key="1">
    <source>
        <dbReference type="SAM" id="MobiDB-lite"/>
    </source>
</evidence>
<keyword evidence="3" id="KW-1185">Reference proteome</keyword>
<protein>
    <submittedName>
        <fullName evidence="2">Uncharacterized protein</fullName>
    </submittedName>
</protein>
<name>A0AAD7Y541_9FUNG</name>
<organism evidence="2 3">
    <name type="scientific">Lichtheimia ornata</name>
    <dbReference type="NCBI Taxonomy" id="688661"/>
    <lineage>
        <taxon>Eukaryota</taxon>
        <taxon>Fungi</taxon>
        <taxon>Fungi incertae sedis</taxon>
        <taxon>Mucoromycota</taxon>
        <taxon>Mucoromycotina</taxon>
        <taxon>Mucoromycetes</taxon>
        <taxon>Mucorales</taxon>
        <taxon>Lichtheimiaceae</taxon>
        <taxon>Lichtheimia</taxon>
    </lineage>
</organism>
<dbReference type="Proteomes" id="UP001234581">
    <property type="component" value="Unassembled WGS sequence"/>
</dbReference>
<accession>A0AAD7Y541</accession>
<evidence type="ECO:0000313" key="2">
    <source>
        <dbReference type="EMBL" id="KAJ8664029.1"/>
    </source>
</evidence>
<reference evidence="2 3" key="1">
    <citation type="submission" date="2023-03" db="EMBL/GenBank/DDBJ databases">
        <title>Genome sequence of Lichtheimia ornata CBS 291.66.</title>
        <authorList>
            <person name="Mohabir J.T."/>
            <person name="Shea T.P."/>
            <person name="Kurbessoian T."/>
            <person name="Berby B."/>
            <person name="Fontaine J."/>
            <person name="Livny J."/>
            <person name="Gnirke A."/>
            <person name="Stajich J.E."/>
            <person name="Cuomo C.A."/>
        </authorList>
    </citation>
    <scope>NUCLEOTIDE SEQUENCE [LARGE SCALE GENOMIC DNA]</scope>
    <source>
        <strain evidence="2">CBS 291.66</strain>
    </source>
</reference>
<gene>
    <name evidence="2" type="ORF">O0I10_000307</name>
</gene>
<dbReference type="RefSeq" id="XP_058348941.1">
    <property type="nucleotide sequence ID" value="XM_058480418.1"/>
</dbReference>